<organism evidence="2 3">
    <name type="scientific">Microbispora oryzae</name>
    <dbReference type="NCBI Taxonomy" id="2806554"/>
    <lineage>
        <taxon>Bacteria</taxon>
        <taxon>Bacillati</taxon>
        <taxon>Actinomycetota</taxon>
        <taxon>Actinomycetes</taxon>
        <taxon>Streptosporangiales</taxon>
        <taxon>Streptosporangiaceae</taxon>
        <taxon>Microbispora</taxon>
    </lineage>
</organism>
<name>A0A941AK79_9ACTN</name>
<accession>A0A941AK79</accession>
<dbReference type="InterPro" id="IPR013324">
    <property type="entry name" value="RNA_pol_sigma_r3/r4-like"/>
</dbReference>
<keyword evidence="3" id="KW-1185">Reference proteome</keyword>
<dbReference type="RefSeq" id="WP_210156216.1">
    <property type="nucleotide sequence ID" value="NZ_JAFCNB010000006.1"/>
</dbReference>
<evidence type="ECO:0000313" key="3">
    <source>
        <dbReference type="Proteomes" id="UP000674234"/>
    </source>
</evidence>
<dbReference type="Pfam" id="PF04542">
    <property type="entry name" value="Sigma70_r2"/>
    <property type="match status" value="1"/>
</dbReference>
<dbReference type="InterPro" id="IPR013325">
    <property type="entry name" value="RNA_pol_sigma_r2"/>
</dbReference>
<protein>
    <recommendedName>
        <fullName evidence="1">RNA polymerase sigma-70 region 2 domain-containing protein</fullName>
    </recommendedName>
</protein>
<dbReference type="InterPro" id="IPR007627">
    <property type="entry name" value="RNA_pol_sigma70_r2"/>
</dbReference>
<dbReference type="SUPFAM" id="SSF88946">
    <property type="entry name" value="Sigma2 domain of RNA polymerase sigma factors"/>
    <property type="match status" value="1"/>
</dbReference>
<gene>
    <name evidence="2" type="ORF">JOL79_14045</name>
</gene>
<dbReference type="AlphaFoldDB" id="A0A941AK79"/>
<dbReference type="EMBL" id="JAFCNB010000006">
    <property type="protein sequence ID" value="MBP2704938.1"/>
    <property type="molecule type" value="Genomic_DNA"/>
</dbReference>
<proteinExistence type="predicted"/>
<dbReference type="GO" id="GO:0006352">
    <property type="term" value="P:DNA-templated transcription initiation"/>
    <property type="evidence" value="ECO:0007669"/>
    <property type="project" value="InterPro"/>
</dbReference>
<comment type="caution">
    <text evidence="2">The sequence shown here is derived from an EMBL/GenBank/DDBJ whole genome shotgun (WGS) entry which is preliminary data.</text>
</comment>
<evidence type="ECO:0000313" key="2">
    <source>
        <dbReference type="EMBL" id="MBP2704938.1"/>
    </source>
</evidence>
<dbReference type="GO" id="GO:0003700">
    <property type="term" value="F:DNA-binding transcription factor activity"/>
    <property type="evidence" value="ECO:0007669"/>
    <property type="project" value="InterPro"/>
</dbReference>
<feature type="domain" description="RNA polymerase sigma-70 region 2" evidence="1">
    <location>
        <begin position="13"/>
        <end position="62"/>
    </location>
</feature>
<dbReference type="Proteomes" id="UP000674234">
    <property type="component" value="Unassembled WGS sequence"/>
</dbReference>
<sequence>MGPPDLRKRFEEIYDANYPDLMTYVWRRTQSPDDAADAIAETFMTAWRRVTEIPEGREARLTTAEITRVLGCSRNAARIRAHRARRRLARNLRIVGADFAGYDTRAVGAVEGMS</sequence>
<evidence type="ECO:0000259" key="1">
    <source>
        <dbReference type="Pfam" id="PF04542"/>
    </source>
</evidence>
<dbReference type="SUPFAM" id="SSF88659">
    <property type="entry name" value="Sigma3 and sigma4 domains of RNA polymerase sigma factors"/>
    <property type="match status" value="1"/>
</dbReference>
<dbReference type="Gene3D" id="1.10.1740.10">
    <property type="match status" value="1"/>
</dbReference>
<reference evidence="2" key="1">
    <citation type="submission" date="2021-02" db="EMBL/GenBank/DDBJ databases">
        <title>Draft genome sequence of Microbispora sp. RL4-1S isolated from rice leaves in Thailand.</title>
        <authorList>
            <person name="Muangham S."/>
            <person name="Duangmal K."/>
        </authorList>
    </citation>
    <scope>NUCLEOTIDE SEQUENCE</scope>
    <source>
        <strain evidence="2">RL4-1S</strain>
    </source>
</reference>